<protein>
    <submittedName>
        <fullName evidence="1">Uncharacterized protein</fullName>
    </submittedName>
</protein>
<dbReference type="Pfam" id="PF03382">
    <property type="entry name" value="DUF285"/>
    <property type="match status" value="3"/>
</dbReference>
<organism evidence="1">
    <name type="scientific">viral metagenome</name>
    <dbReference type="NCBI Taxonomy" id="1070528"/>
    <lineage>
        <taxon>unclassified sequences</taxon>
        <taxon>metagenomes</taxon>
        <taxon>organismal metagenomes</taxon>
    </lineage>
</organism>
<reference evidence="1" key="1">
    <citation type="journal article" date="2020" name="Nature">
        <title>Giant virus diversity and host interactions through global metagenomics.</title>
        <authorList>
            <person name="Schulz F."/>
            <person name="Roux S."/>
            <person name="Paez-Espino D."/>
            <person name="Jungbluth S."/>
            <person name="Walsh D.A."/>
            <person name="Denef V.J."/>
            <person name="McMahon K.D."/>
            <person name="Konstantinidis K.T."/>
            <person name="Eloe-Fadrosh E.A."/>
            <person name="Kyrpides N.C."/>
            <person name="Woyke T."/>
        </authorList>
    </citation>
    <scope>NUCLEOTIDE SEQUENCE</scope>
    <source>
        <strain evidence="1">GVMAG-M-3300025138-11</strain>
    </source>
</reference>
<name>A0A6C0IY85_9ZZZZ</name>
<dbReference type="InterPro" id="IPR005046">
    <property type="entry name" value="DUF285"/>
</dbReference>
<accession>A0A6C0IY85</accession>
<dbReference type="EMBL" id="MN740279">
    <property type="protein sequence ID" value="QHT97520.1"/>
    <property type="molecule type" value="Genomic_DNA"/>
</dbReference>
<evidence type="ECO:0000313" key="1">
    <source>
        <dbReference type="EMBL" id="QHT97520.1"/>
    </source>
</evidence>
<sequence length="423" mass="48484">MSIQGIFIFEISGWDGQTLPIINSDNSFNKLDSSKQGNQVTVQFSFTDNGTTDDGLNFYQTGFSEKNVTIVQWGGIPLSRNSFIPQYQIGAGRDEAKNQLSYNGIFRKFNGKIVTKDTPMILNNTNLQSCFLSVVIESKDYGNIGDWDTSGVNSMSLMFNAWNGTKLVKYNFNQPIGDWDTSNVRSMYAMFGGASKFNQPIGDWDTQNVTTMSSMFYLASQFNQPIGNWNTSKVTDMSFMFNAWDGTKYLEYNFNQPIGDWDTSKVTTMKWMFSGASKFNQPIGDWDTSKVTTMRGMFYLASQFNQPIGDWDTQNVTDMEGMFNAFDVSTKKYIESNFNQPIADWNTSKVTTMKAMFEGASRFESDIRRWTVRKSTNLEIMFREAKRFKRKYRVGDTPRYTFFNQNQRNQLTTIQKFLIISGI</sequence>
<dbReference type="AlphaFoldDB" id="A0A6C0IY85"/>
<proteinExistence type="predicted"/>
<dbReference type="InterPro" id="IPR011889">
    <property type="entry name" value="Liste_lipo_26"/>
</dbReference>
<dbReference type="NCBIfam" id="TIGR02167">
    <property type="entry name" value="Liste_lipo_26"/>
    <property type="match status" value="6"/>
</dbReference>